<feature type="domain" description="DUF4440" evidence="1">
    <location>
        <begin position="22"/>
        <end position="129"/>
    </location>
</feature>
<evidence type="ECO:0000313" key="2">
    <source>
        <dbReference type="EMBL" id="SPF31359.1"/>
    </source>
</evidence>
<dbReference type="AlphaFoldDB" id="A0A2U3JVH0"/>
<dbReference type="Gene3D" id="3.10.450.50">
    <property type="match status" value="1"/>
</dbReference>
<proteinExistence type="predicted"/>
<name>A0A2U3JVH0_9BACT</name>
<evidence type="ECO:0000259" key="1">
    <source>
        <dbReference type="Pfam" id="PF14534"/>
    </source>
</evidence>
<dbReference type="InterPro" id="IPR032710">
    <property type="entry name" value="NTF2-like_dom_sf"/>
</dbReference>
<dbReference type="SUPFAM" id="SSF54427">
    <property type="entry name" value="NTF2-like"/>
    <property type="match status" value="1"/>
</dbReference>
<dbReference type="Proteomes" id="UP000238701">
    <property type="component" value="Unassembled WGS sequence"/>
</dbReference>
<dbReference type="EMBL" id="OMOD01000001">
    <property type="protein sequence ID" value="SPF31359.1"/>
    <property type="molecule type" value="Genomic_DNA"/>
</dbReference>
<accession>A0A2U3JVH0</accession>
<dbReference type="InterPro" id="IPR027843">
    <property type="entry name" value="DUF4440"/>
</dbReference>
<reference evidence="3" key="1">
    <citation type="submission" date="2018-02" db="EMBL/GenBank/DDBJ databases">
        <authorList>
            <person name="Hausmann B."/>
        </authorList>
    </citation>
    <scope>NUCLEOTIDE SEQUENCE [LARGE SCALE GENOMIC DNA]</scope>
    <source>
        <strain evidence="3">Peat soil MAG SbA1</strain>
    </source>
</reference>
<protein>
    <recommendedName>
        <fullName evidence="1">DUF4440 domain-containing protein</fullName>
    </recommendedName>
</protein>
<dbReference type="OrthoDB" id="9814425at2"/>
<sequence length="147" mass="16322">MYRPYSSSPAGSRPFRDVESLLRDLTQDFATSFNTGNYDQAAAFFASDGVLMAPRQEAAYGQKAVEHLLRRLGDAGYSDLRLETTRVEHSGDMAMELGRFTVAARQPDGTIVPERGKYVKVWRRIGAWLIIADSWSGVVQAMSDRAA</sequence>
<organism evidence="2 3">
    <name type="scientific">Candidatus Sulfotelmatobacter kueseliae</name>
    <dbReference type="NCBI Taxonomy" id="2042962"/>
    <lineage>
        <taxon>Bacteria</taxon>
        <taxon>Pseudomonadati</taxon>
        <taxon>Acidobacteriota</taxon>
        <taxon>Terriglobia</taxon>
        <taxon>Terriglobales</taxon>
        <taxon>Candidatus Korobacteraceae</taxon>
        <taxon>Candidatus Sulfotelmatobacter</taxon>
    </lineage>
</organism>
<dbReference type="Pfam" id="PF14534">
    <property type="entry name" value="DUF4440"/>
    <property type="match status" value="1"/>
</dbReference>
<gene>
    <name evidence="2" type="ORF">SBA1_10048</name>
</gene>
<evidence type="ECO:0000313" key="3">
    <source>
        <dbReference type="Proteomes" id="UP000238701"/>
    </source>
</evidence>